<dbReference type="Proteomes" id="UP001501920">
    <property type="component" value="Chromosome 12"/>
</dbReference>
<dbReference type="Pfam" id="PF06060">
    <property type="entry name" value="Mesothelin"/>
    <property type="match status" value="2"/>
</dbReference>
<evidence type="ECO:0000313" key="7">
    <source>
        <dbReference type="Ensembl" id="ENSPNAP00000035917.1"/>
    </source>
</evidence>
<evidence type="ECO:0000256" key="4">
    <source>
        <dbReference type="ARBA" id="ARBA00022889"/>
    </source>
</evidence>
<evidence type="ECO:0000256" key="3">
    <source>
        <dbReference type="ARBA" id="ARBA00022729"/>
    </source>
</evidence>
<name>A0A3B4EHE9_PYGNA</name>
<keyword evidence="4" id="KW-0130">Cell adhesion</keyword>
<comment type="similarity">
    <text evidence="2">Belongs to the mesothelin family.</text>
</comment>
<evidence type="ECO:0000313" key="8">
    <source>
        <dbReference type="Proteomes" id="UP001501920"/>
    </source>
</evidence>
<dbReference type="InterPro" id="IPR026664">
    <property type="entry name" value="Stereocilin-rel"/>
</dbReference>
<keyword evidence="3" id="KW-0732">Signal</keyword>
<keyword evidence="5" id="KW-0472">Membrane</keyword>
<dbReference type="GO" id="GO:0007160">
    <property type="term" value="P:cell-matrix adhesion"/>
    <property type="evidence" value="ECO:0007669"/>
    <property type="project" value="TreeGrafter"/>
</dbReference>
<reference evidence="7 8" key="1">
    <citation type="submission" date="2020-10" db="EMBL/GenBank/DDBJ databases">
        <title>Pygocentrus nattereri (red-bellied piranha) genome, fPygNat1, primary haplotype.</title>
        <authorList>
            <person name="Myers G."/>
            <person name="Meyer A."/>
            <person name="Karagic N."/>
            <person name="Pippel M."/>
            <person name="Winkler S."/>
            <person name="Tracey A."/>
            <person name="Wood J."/>
            <person name="Formenti G."/>
            <person name="Howe K."/>
            <person name="Fedrigo O."/>
            <person name="Jarvis E.D."/>
        </authorList>
    </citation>
    <scope>NUCLEOTIDE SEQUENCE [LARGE SCALE GENOMIC DNA]</scope>
</reference>
<comment type="subcellular location">
    <subcellularLocation>
        <location evidence="1">Membrane</location>
    </subcellularLocation>
</comment>
<organism evidence="7 8">
    <name type="scientific">Pygocentrus nattereri</name>
    <name type="common">Red-bellied piranha</name>
    <dbReference type="NCBI Taxonomy" id="42514"/>
    <lineage>
        <taxon>Eukaryota</taxon>
        <taxon>Metazoa</taxon>
        <taxon>Chordata</taxon>
        <taxon>Craniata</taxon>
        <taxon>Vertebrata</taxon>
        <taxon>Euteleostomi</taxon>
        <taxon>Actinopterygii</taxon>
        <taxon>Neopterygii</taxon>
        <taxon>Teleostei</taxon>
        <taxon>Ostariophysi</taxon>
        <taxon>Characiformes</taxon>
        <taxon>Characoidei</taxon>
        <taxon>Pygocentrus</taxon>
    </lineage>
</organism>
<accession>A0A3B4EHE9</accession>
<protein>
    <submittedName>
        <fullName evidence="7">Uncharacterized protein</fullName>
    </submittedName>
</protein>
<evidence type="ECO:0000256" key="2">
    <source>
        <dbReference type="ARBA" id="ARBA00011016"/>
    </source>
</evidence>
<sequence>IQSAPVILQQTYVQKIVSVARNKVVENVPDALAAYIQPVLLVYLKSVNVLLINKKIWRQQQAAVMFGAVSRATQDTEGLSDSILQGFTCRSVQNLPLQKVKQLVRACRPRTGRNKVVLKESQLTCMYRYVKDDSSLTFTDFPSDMLLYYSYEKVQKVNCRSYFIALSGADFSVLSSVLNRQSILFKNAQNCLGISGVSLTSDQVQVLGTTFSFWIRASYEHHIMPACMCSLDCTVGNITAVTTADEVFTFDYDSTQFDLCLDITVLNDNLAAITDKVVDTSFQLVILDKLYQLYPSGLPESVVQLLGSTSRVATVDDIYNWNITTIDTLSSLMDPYDGDWTSEQSAAVISRYLSVPGNTLGYFEVLAIGSFLCSLDVSILKNITADILRNANALDISSCSTDQKSVLYSIANSSFSTELSNPVAYYELISPYLGKTPTYKLINKHISVLSQCPASIKLISTDL</sequence>
<dbReference type="GeneTree" id="ENSGT00950000182957"/>
<keyword evidence="8" id="KW-1185">Reference proteome</keyword>
<reference evidence="7" key="3">
    <citation type="submission" date="2025-09" db="UniProtKB">
        <authorList>
            <consortium name="Ensembl"/>
        </authorList>
    </citation>
    <scope>IDENTIFICATION</scope>
</reference>
<keyword evidence="6" id="KW-0325">Glycoprotein</keyword>
<dbReference type="InterPro" id="IPR010335">
    <property type="entry name" value="Mesothelin"/>
</dbReference>
<dbReference type="GO" id="GO:0009986">
    <property type="term" value="C:cell surface"/>
    <property type="evidence" value="ECO:0007669"/>
    <property type="project" value="TreeGrafter"/>
</dbReference>
<dbReference type="PANTHER" id="PTHR23412:SF6">
    <property type="entry name" value="MESOTHELIN"/>
    <property type="match status" value="1"/>
</dbReference>
<dbReference type="AlphaFoldDB" id="A0A3B4EHE9"/>
<dbReference type="OMA" id="DRVSNTC"/>
<reference evidence="7" key="2">
    <citation type="submission" date="2025-08" db="UniProtKB">
        <authorList>
            <consortium name="Ensembl"/>
        </authorList>
    </citation>
    <scope>IDENTIFICATION</scope>
</reference>
<proteinExistence type="inferred from homology"/>
<evidence type="ECO:0000256" key="6">
    <source>
        <dbReference type="ARBA" id="ARBA00023180"/>
    </source>
</evidence>
<dbReference type="PANTHER" id="PTHR23412">
    <property type="entry name" value="STEREOCILIN RELATED"/>
    <property type="match status" value="1"/>
</dbReference>
<dbReference type="STRING" id="42514.ENSPNAP00000035917"/>
<dbReference type="GO" id="GO:0016020">
    <property type="term" value="C:membrane"/>
    <property type="evidence" value="ECO:0007669"/>
    <property type="project" value="UniProtKB-SubCell"/>
</dbReference>
<evidence type="ECO:0000256" key="1">
    <source>
        <dbReference type="ARBA" id="ARBA00004370"/>
    </source>
</evidence>
<dbReference type="Ensembl" id="ENSPNAT00000039586.2">
    <property type="protein sequence ID" value="ENSPNAP00000035917.1"/>
    <property type="gene ID" value="ENSPNAG00000026324.2"/>
</dbReference>
<evidence type="ECO:0000256" key="5">
    <source>
        <dbReference type="ARBA" id="ARBA00023136"/>
    </source>
</evidence>